<evidence type="ECO:0000256" key="11">
    <source>
        <dbReference type="ARBA" id="ARBA00023163"/>
    </source>
</evidence>
<dbReference type="PROSITE" id="PS50280">
    <property type="entry name" value="SET"/>
    <property type="match status" value="1"/>
</dbReference>
<dbReference type="PROSITE" id="PS51570">
    <property type="entry name" value="SAM_MT43_SUVAR420_2"/>
    <property type="match status" value="1"/>
</dbReference>
<feature type="region of interest" description="Disordered" evidence="16">
    <location>
        <begin position="529"/>
        <end position="553"/>
    </location>
</feature>
<evidence type="ECO:0000256" key="6">
    <source>
        <dbReference type="ARBA" id="ARBA00022603"/>
    </source>
</evidence>
<keyword evidence="7 18" id="KW-0808">Transferase</keyword>
<keyword evidence="11" id="KW-0804">Transcription</keyword>
<evidence type="ECO:0000259" key="17">
    <source>
        <dbReference type="PROSITE" id="PS50280"/>
    </source>
</evidence>
<dbReference type="FunFam" id="2.170.270.10:FF:000006">
    <property type="entry name" value="Histone-lysine N-methyltransferase"/>
    <property type="match status" value="1"/>
</dbReference>
<keyword evidence="8" id="KW-0949">S-adenosyl-L-methionine</keyword>
<feature type="region of interest" description="Disordered" evidence="16">
    <location>
        <begin position="852"/>
        <end position="909"/>
    </location>
</feature>
<feature type="region of interest" description="Disordered" evidence="16">
    <location>
        <begin position="602"/>
        <end position="635"/>
    </location>
</feature>
<feature type="region of interest" description="Disordered" evidence="16">
    <location>
        <begin position="349"/>
        <end position="426"/>
    </location>
</feature>
<comment type="subcellular location">
    <subcellularLocation>
        <location evidence="2">Chromosome</location>
    </subcellularLocation>
    <subcellularLocation>
        <location evidence="1">Nucleus</location>
    </subcellularLocation>
</comment>
<keyword evidence="4" id="KW-0158">Chromosome</keyword>
<dbReference type="Proteomes" id="UP000324222">
    <property type="component" value="Unassembled WGS sequence"/>
</dbReference>
<evidence type="ECO:0000313" key="18">
    <source>
        <dbReference type="EMBL" id="MPC08947.1"/>
    </source>
</evidence>
<feature type="region of interest" description="Disordered" evidence="16">
    <location>
        <begin position="764"/>
        <end position="798"/>
    </location>
</feature>
<evidence type="ECO:0000256" key="2">
    <source>
        <dbReference type="ARBA" id="ARBA00004286"/>
    </source>
</evidence>
<evidence type="ECO:0000256" key="1">
    <source>
        <dbReference type="ARBA" id="ARBA00004123"/>
    </source>
</evidence>
<feature type="domain" description="SET" evidence="17">
    <location>
        <begin position="141"/>
        <end position="253"/>
    </location>
</feature>
<dbReference type="AlphaFoldDB" id="A0A5B7CHF7"/>
<evidence type="ECO:0000256" key="15">
    <source>
        <dbReference type="ARBA" id="ARBA00071597"/>
    </source>
</evidence>
<evidence type="ECO:0000256" key="5">
    <source>
        <dbReference type="ARBA" id="ARBA00022491"/>
    </source>
</evidence>
<feature type="region of interest" description="Disordered" evidence="16">
    <location>
        <begin position="650"/>
        <end position="682"/>
    </location>
</feature>
<dbReference type="PANTHER" id="PTHR12977">
    <property type="entry name" value="SUPPRESSOR OF VARIEGATION 4-20-RELATED"/>
    <property type="match status" value="1"/>
</dbReference>
<dbReference type="GO" id="GO:0005694">
    <property type="term" value="C:chromosome"/>
    <property type="evidence" value="ECO:0007669"/>
    <property type="project" value="UniProtKB-SubCell"/>
</dbReference>
<dbReference type="PANTHER" id="PTHR12977:SF4">
    <property type="entry name" value="HISTONE-LYSINE N-METHYLTRANSFERASE KMT5B"/>
    <property type="match status" value="1"/>
</dbReference>
<feature type="compositionally biased region" description="Low complexity" evidence="16">
    <location>
        <begin position="650"/>
        <end position="681"/>
    </location>
</feature>
<gene>
    <name evidence="18" type="primary">Hmt4-20</name>
    <name evidence="18" type="ORF">E2C01_001545</name>
</gene>
<keyword evidence="5" id="KW-0678">Repressor</keyword>
<dbReference type="OrthoDB" id="6627536at2759"/>
<evidence type="ECO:0000256" key="3">
    <source>
        <dbReference type="ARBA" id="ARBA00012188"/>
    </source>
</evidence>
<dbReference type="InterPro" id="IPR039977">
    <property type="entry name" value="Suv4-20/Set9"/>
</dbReference>
<proteinExistence type="predicted"/>
<dbReference type="Gene3D" id="2.170.270.10">
    <property type="entry name" value="SET domain"/>
    <property type="match status" value="1"/>
</dbReference>
<evidence type="ECO:0000256" key="8">
    <source>
        <dbReference type="ARBA" id="ARBA00022691"/>
    </source>
</evidence>
<dbReference type="CDD" id="cd19186">
    <property type="entry name" value="SET_Suv4-20"/>
    <property type="match status" value="1"/>
</dbReference>
<dbReference type="Gene3D" id="1.10.10.1700">
    <property type="entry name" value="Histone-lysine N-methyltransferase"/>
    <property type="match status" value="1"/>
</dbReference>
<comment type="caution">
    <text evidence="18">The sequence shown here is derived from an EMBL/GenBank/DDBJ whole genome shotgun (WGS) entry which is preliminary data.</text>
</comment>
<dbReference type="GO" id="GO:0032259">
    <property type="term" value="P:methylation"/>
    <property type="evidence" value="ECO:0007669"/>
    <property type="project" value="UniProtKB-KW"/>
</dbReference>
<evidence type="ECO:0000256" key="7">
    <source>
        <dbReference type="ARBA" id="ARBA00022679"/>
    </source>
</evidence>
<evidence type="ECO:0000256" key="13">
    <source>
        <dbReference type="ARBA" id="ARBA00051837"/>
    </source>
</evidence>
<keyword evidence="12" id="KW-0539">Nucleus</keyword>
<dbReference type="GO" id="GO:0005634">
    <property type="term" value="C:nucleus"/>
    <property type="evidence" value="ECO:0007669"/>
    <property type="project" value="UniProtKB-SubCell"/>
</dbReference>
<dbReference type="InterPro" id="IPR041938">
    <property type="entry name" value="Hist-Lys_N-MTase_N"/>
</dbReference>
<comment type="catalytic activity">
    <reaction evidence="13">
        <text>N(6)-methyl-L-lysyl(20)-[histone H4] + S-adenosyl-L-methionine = N(6),N(6)-dimethyl-L-lysyl(20)-[histone H4] + S-adenosyl-L-homocysteine + H(+)</text>
        <dbReference type="Rhea" id="RHEA:60348"/>
        <dbReference type="Rhea" id="RHEA-COMP:15555"/>
        <dbReference type="Rhea" id="RHEA-COMP:15556"/>
        <dbReference type="ChEBI" id="CHEBI:15378"/>
        <dbReference type="ChEBI" id="CHEBI:57856"/>
        <dbReference type="ChEBI" id="CHEBI:59789"/>
        <dbReference type="ChEBI" id="CHEBI:61929"/>
        <dbReference type="ChEBI" id="CHEBI:61976"/>
        <dbReference type="EC" id="2.1.1.362"/>
    </reaction>
</comment>
<dbReference type="Pfam" id="PF00856">
    <property type="entry name" value="SET"/>
    <property type="match status" value="1"/>
</dbReference>
<reference evidence="18 19" key="1">
    <citation type="submission" date="2019-05" db="EMBL/GenBank/DDBJ databases">
        <title>Another draft genome of Portunus trituberculatus and its Hox gene families provides insights of decapod evolution.</title>
        <authorList>
            <person name="Jeong J.-H."/>
            <person name="Song I."/>
            <person name="Kim S."/>
            <person name="Choi T."/>
            <person name="Kim D."/>
            <person name="Ryu S."/>
            <person name="Kim W."/>
        </authorList>
    </citation>
    <scope>NUCLEOTIDE SEQUENCE [LARGE SCALE GENOMIC DNA]</scope>
    <source>
        <tissue evidence="18">Muscle</tissue>
    </source>
</reference>
<dbReference type="InterPro" id="IPR046341">
    <property type="entry name" value="SET_dom_sf"/>
</dbReference>
<evidence type="ECO:0000256" key="16">
    <source>
        <dbReference type="SAM" id="MobiDB-lite"/>
    </source>
</evidence>
<evidence type="ECO:0000313" key="19">
    <source>
        <dbReference type="Proteomes" id="UP000324222"/>
    </source>
</evidence>
<dbReference type="SMART" id="SM00317">
    <property type="entry name" value="SET"/>
    <property type="match status" value="1"/>
</dbReference>
<keyword evidence="19" id="KW-1185">Reference proteome</keyword>
<dbReference type="InterPro" id="IPR025790">
    <property type="entry name" value="Suv4-20_animal"/>
</dbReference>
<organism evidence="18 19">
    <name type="scientific">Portunus trituberculatus</name>
    <name type="common">Swimming crab</name>
    <name type="synonym">Neptunus trituberculatus</name>
    <dbReference type="NCBI Taxonomy" id="210409"/>
    <lineage>
        <taxon>Eukaryota</taxon>
        <taxon>Metazoa</taxon>
        <taxon>Ecdysozoa</taxon>
        <taxon>Arthropoda</taxon>
        <taxon>Crustacea</taxon>
        <taxon>Multicrustacea</taxon>
        <taxon>Malacostraca</taxon>
        <taxon>Eumalacostraca</taxon>
        <taxon>Eucarida</taxon>
        <taxon>Decapoda</taxon>
        <taxon>Pleocyemata</taxon>
        <taxon>Brachyura</taxon>
        <taxon>Eubrachyura</taxon>
        <taxon>Portunoidea</taxon>
        <taxon>Portunidae</taxon>
        <taxon>Portuninae</taxon>
        <taxon>Portunus</taxon>
    </lineage>
</organism>
<keyword evidence="6 18" id="KW-0489">Methyltransferase</keyword>
<dbReference type="EC" id="2.1.1.362" evidence="3"/>
<evidence type="ECO:0000256" key="14">
    <source>
        <dbReference type="ARBA" id="ARBA00052814"/>
    </source>
</evidence>
<feature type="compositionally biased region" description="Basic residues" evidence="16">
    <location>
        <begin position="856"/>
        <end position="879"/>
    </location>
</feature>
<dbReference type="SUPFAM" id="SSF82199">
    <property type="entry name" value="SET domain"/>
    <property type="match status" value="1"/>
</dbReference>
<dbReference type="InterPro" id="IPR044426">
    <property type="entry name" value="Suv4-20_SET"/>
</dbReference>
<evidence type="ECO:0000256" key="9">
    <source>
        <dbReference type="ARBA" id="ARBA00022853"/>
    </source>
</evidence>
<evidence type="ECO:0000256" key="12">
    <source>
        <dbReference type="ARBA" id="ARBA00023242"/>
    </source>
</evidence>
<dbReference type="FunFam" id="1.10.10.1700:FF:000001">
    <property type="entry name" value="Histone-lysine N-methyltransferase"/>
    <property type="match status" value="1"/>
</dbReference>
<comment type="catalytic activity">
    <reaction evidence="14">
        <text>N(6),N(6)-dimethyl-L-lysyl(20)-[histone H4] + S-adenosyl-L-methionine = N(6),N(6),N(6)-trimethyl-L-lysyl(20)-[histone H4] + S-adenosyl-L-homocysteine + H(+)</text>
        <dbReference type="Rhea" id="RHEA:61992"/>
        <dbReference type="Rhea" id="RHEA-COMP:15556"/>
        <dbReference type="Rhea" id="RHEA-COMP:15998"/>
        <dbReference type="ChEBI" id="CHEBI:15378"/>
        <dbReference type="ChEBI" id="CHEBI:57856"/>
        <dbReference type="ChEBI" id="CHEBI:59789"/>
        <dbReference type="ChEBI" id="CHEBI:61961"/>
        <dbReference type="ChEBI" id="CHEBI:61976"/>
    </reaction>
</comment>
<dbReference type="InterPro" id="IPR001214">
    <property type="entry name" value="SET_dom"/>
</dbReference>
<feature type="compositionally biased region" description="Polar residues" evidence="16">
    <location>
        <begin position="408"/>
        <end position="417"/>
    </location>
</feature>
<dbReference type="EMBL" id="VSRR010000049">
    <property type="protein sequence ID" value="MPC08947.1"/>
    <property type="molecule type" value="Genomic_DNA"/>
</dbReference>
<feature type="compositionally biased region" description="Low complexity" evidence="16">
    <location>
        <begin position="893"/>
        <end position="904"/>
    </location>
</feature>
<accession>A0A5B7CHF7</accession>
<sequence length="933" mass="101791">MMLLQSHLPGCGWAGKMVVAQGGRLVRGGGVASTGCGMTPRELSDYDDLATSLVLDQYLGFVTHKMNIRYRPLRGNKDHLLGIIEDFIQHQDYEKAFKQLVSGDWMPWTFFITKNKTLQATFKEHVIRYLRVFDKDSGFVVKACYRYSMEGCVGAKICATKKWYKNEQIGFLVGCIAELSEEEETQLLHPGKNDFSVMYSCRKNCAQLWLGPAAFINHDCRANCKLTATGRGTACVKVLRDIEEGEEITCFYGEDFFGDNNSYCECVTCERRGMGAFANKKNRDDAEKGYRLRETDLRLRISRQRLRNQQKTEQAMGKGKSEAAVSLKVDGSESKLKINHLSAKVDGEVVRRELRTRGGSRDSEKSDASSESGGVGGGPQSHVKRSGPEDLTHLNGLYPKAKNRRTSADSAQENIDISNGDCDEPVKAHGGEKFGKTTSAKGRPQTRSCVVALGSAVKEGSIGDVAANKVEQNDNCLDPKGIKLRSRRQLATAMRDVGNTRILRGHHNRSGVKGDGEFFTEVVGREDGETVAGAEEPASVSGSDAEESGGREAPAVVARETGVREAAPSSNCFVDLSRVKLTGCMQVDVLGEAATAAVAVPHQGHGTTNPGLQCAGRPPLRRLRRPPGEKCDNSSLGYLSVGSNCSRNIITNNNNNSTDKLSSSSSVEQSLPSSQLPQQSISDKKALDNSLMPHSKKARHSKCKQTALKDSVVVTATVECQSSPTSLEATNLSPTKDVYEFEEEDDSTSPGSLRVSKLAAGRWGRSAPQCESPPHPLAGYTPSSPSTGMVTPEKSGGRCGVKLRLRMKRSPVLDEVIEVGSHLSDSGGGGGMTYEPEYEVLTVEGITTQDYEEHHHSHHNHNHHHRRHRKKHHREHRRRSDSSESESTDGDGSSAAATAAATSTPRPTMKRLRLILGNETHTITIPGTHLDRK</sequence>
<evidence type="ECO:0000256" key="10">
    <source>
        <dbReference type="ARBA" id="ARBA00023015"/>
    </source>
</evidence>
<evidence type="ECO:0000256" key="4">
    <source>
        <dbReference type="ARBA" id="ARBA00022454"/>
    </source>
</evidence>
<feature type="region of interest" description="Disordered" evidence="16">
    <location>
        <begin position="305"/>
        <end position="324"/>
    </location>
</feature>
<keyword evidence="10" id="KW-0805">Transcription regulation</keyword>
<protein>
    <recommendedName>
        <fullName evidence="15">Histone-lysine N-methyltransferase Suv4-20</fullName>
        <ecNumber evidence="3">2.1.1.362</ecNumber>
    </recommendedName>
</protein>
<feature type="compositionally biased region" description="Basic and acidic residues" evidence="16">
    <location>
        <begin position="349"/>
        <end position="368"/>
    </location>
</feature>
<keyword evidence="9" id="KW-0156">Chromatin regulator</keyword>
<name>A0A5B7CHF7_PORTR</name>
<dbReference type="GO" id="GO:0140941">
    <property type="term" value="F:histone H4K20me methyltransferase activity"/>
    <property type="evidence" value="ECO:0007669"/>
    <property type="project" value="UniProtKB-EC"/>
</dbReference>